<gene>
    <name evidence="2" type="ORF">Godav_029207</name>
</gene>
<organism evidence="2 3">
    <name type="scientific">Gossypium davidsonii</name>
    <name type="common">Davidson's cotton</name>
    <name type="synonym">Gossypium klotzschianum subsp. davidsonii</name>
    <dbReference type="NCBI Taxonomy" id="34287"/>
    <lineage>
        <taxon>Eukaryota</taxon>
        <taxon>Viridiplantae</taxon>
        <taxon>Streptophyta</taxon>
        <taxon>Embryophyta</taxon>
        <taxon>Tracheophyta</taxon>
        <taxon>Spermatophyta</taxon>
        <taxon>Magnoliopsida</taxon>
        <taxon>eudicotyledons</taxon>
        <taxon>Gunneridae</taxon>
        <taxon>Pentapetalae</taxon>
        <taxon>rosids</taxon>
        <taxon>malvids</taxon>
        <taxon>Malvales</taxon>
        <taxon>Malvaceae</taxon>
        <taxon>Malvoideae</taxon>
        <taxon>Gossypium</taxon>
    </lineage>
</organism>
<dbReference type="PANTHER" id="PTHR36615">
    <property type="entry name" value="PROTEIN, PUTATIVE-RELATED"/>
    <property type="match status" value="1"/>
</dbReference>
<dbReference type="Proteomes" id="UP000593561">
    <property type="component" value="Unassembled WGS sequence"/>
</dbReference>
<protein>
    <submittedName>
        <fullName evidence="2">Uncharacterized protein</fullName>
    </submittedName>
</protein>
<feature type="compositionally biased region" description="Basic and acidic residues" evidence="1">
    <location>
        <begin position="1"/>
        <end position="10"/>
    </location>
</feature>
<dbReference type="PANTHER" id="PTHR36615:SF7">
    <property type="entry name" value="PROTEIN, PUTATIVE-RELATED"/>
    <property type="match status" value="1"/>
</dbReference>
<keyword evidence="3" id="KW-1185">Reference proteome</keyword>
<evidence type="ECO:0000256" key="1">
    <source>
        <dbReference type="SAM" id="MobiDB-lite"/>
    </source>
</evidence>
<evidence type="ECO:0000313" key="2">
    <source>
        <dbReference type="EMBL" id="MBA0636513.1"/>
    </source>
</evidence>
<dbReference type="EMBL" id="JABFAC010246207">
    <property type="protein sequence ID" value="MBA0636513.1"/>
    <property type="molecule type" value="Genomic_DNA"/>
</dbReference>
<dbReference type="AlphaFoldDB" id="A0A7J8TED5"/>
<accession>A0A7J8TED5</accession>
<sequence length="173" mass="19367">MAGARRERNNRGSLSPRTAGRPIPRRGKVKVAILVGIAHSRRKGFAYPGKDMSFVFFVVDVHQWKAMSVSCHASTYLGILLDSLVSKWSTNGELTVKAAYTFLSWDISDNKWELDPNVFDRNQRSRLKTESDQAFGKSPIAGCVKRTQTVQGNLVLDLSDQLGLLEIAMIWKL</sequence>
<name>A0A7J8TED5_GOSDV</name>
<proteinExistence type="predicted"/>
<comment type="caution">
    <text evidence="2">The sequence shown here is derived from an EMBL/GenBank/DDBJ whole genome shotgun (WGS) entry which is preliminary data.</text>
</comment>
<evidence type="ECO:0000313" key="3">
    <source>
        <dbReference type="Proteomes" id="UP000593561"/>
    </source>
</evidence>
<reference evidence="2 3" key="1">
    <citation type="journal article" date="2019" name="Genome Biol. Evol.">
        <title>Insights into the evolution of the New World diploid cottons (Gossypium, subgenus Houzingenia) based on genome sequencing.</title>
        <authorList>
            <person name="Grover C.E."/>
            <person name="Arick M.A. 2nd"/>
            <person name="Thrash A."/>
            <person name="Conover J.L."/>
            <person name="Sanders W.S."/>
            <person name="Peterson D.G."/>
            <person name="Frelichowski J.E."/>
            <person name="Scheffler J.A."/>
            <person name="Scheffler B.E."/>
            <person name="Wendel J.F."/>
        </authorList>
    </citation>
    <scope>NUCLEOTIDE SEQUENCE [LARGE SCALE GENOMIC DNA]</scope>
    <source>
        <strain evidence="2">27</strain>
        <tissue evidence="2">Leaf</tissue>
    </source>
</reference>
<feature type="region of interest" description="Disordered" evidence="1">
    <location>
        <begin position="1"/>
        <end position="23"/>
    </location>
</feature>